<protein>
    <submittedName>
        <fullName evidence="1">Uncharacterized protein</fullName>
    </submittedName>
</protein>
<dbReference type="AlphaFoldDB" id="A0AAD9KX60"/>
<evidence type="ECO:0000313" key="2">
    <source>
        <dbReference type="Proteomes" id="UP001209878"/>
    </source>
</evidence>
<name>A0AAD9KX60_RIDPI</name>
<comment type="caution">
    <text evidence="1">The sequence shown here is derived from an EMBL/GenBank/DDBJ whole genome shotgun (WGS) entry which is preliminary data.</text>
</comment>
<organism evidence="1 2">
    <name type="scientific">Ridgeia piscesae</name>
    <name type="common">Tubeworm</name>
    <dbReference type="NCBI Taxonomy" id="27915"/>
    <lineage>
        <taxon>Eukaryota</taxon>
        <taxon>Metazoa</taxon>
        <taxon>Spiralia</taxon>
        <taxon>Lophotrochozoa</taxon>
        <taxon>Annelida</taxon>
        <taxon>Polychaeta</taxon>
        <taxon>Sedentaria</taxon>
        <taxon>Canalipalpata</taxon>
        <taxon>Sabellida</taxon>
        <taxon>Siboglinidae</taxon>
        <taxon>Ridgeia</taxon>
    </lineage>
</organism>
<proteinExistence type="predicted"/>
<dbReference type="Proteomes" id="UP001209878">
    <property type="component" value="Unassembled WGS sequence"/>
</dbReference>
<accession>A0AAD9KX60</accession>
<reference evidence="1" key="1">
    <citation type="journal article" date="2023" name="Mol. Biol. Evol.">
        <title>Third-Generation Sequencing Reveals the Adaptive Role of the Epigenome in Three Deep-Sea Polychaetes.</title>
        <authorList>
            <person name="Perez M."/>
            <person name="Aroh O."/>
            <person name="Sun Y."/>
            <person name="Lan Y."/>
            <person name="Juniper S.K."/>
            <person name="Young C.R."/>
            <person name="Angers B."/>
            <person name="Qian P.Y."/>
        </authorList>
    </citation>
    <scope>NUCLEOTIDE SEQUENCE</scope>
    <source>
        <strain evidence="1">R07B-5</strain>
    </source>
</reference>
<evidence type="ECO:0000313" key="1">
    <source>
        <dbReference type="EMBL" id="KAK2178952.1"/>
    </source>
</evidence>
<gene>
    <name evidence="1" type="ORF">NP493_522g02049</name>
</gene>
<dbReference type="EMBL" id="JAODUO010000522">
    <property type="protein sequence ID" value="KAK2178952.1"/>
    <property type="molecule type" value="Genomic_DNA"/>
</dbReference>
<keyword evidence="2" id="KW-1185">Reference proteome</keyword>
<sequence>MKQFVTIHEVIVMMQPCQDGVCSLGHFSGHYRHTDNATALTVHSVWSRPRTGRLEPYTRKLISPSRLSQKVALIWGHRVQIGGSSTTRQLITSPSIKLFHNCQQCVCSRCRK</sequence>